<dbReference type="GO" id="GO:0050830">
    <property type="term" value="P:defense response to Gram-positive bacterium"/>
    <property type="evidence" value="ECO:0000318"/>
    <property type="project" value="GO_Central"/>
</dbReference>
<dbReference type="GO" id="GO:0031663">
    <property type="term" value="P:lipopolysaccharide-mediated signaling pathway"/>
    <property type="evidence" value="ECO:0000318"/>
    <property type="project" value="GO_Central"/>
</dbReference>
<evidence type="ECO:0000259" key="5">
    <source>
        <dbReference type="SMART" id="SM00328"/>
    </source>
</evidence>
<organism evidence="7 8">
    <name type="scientific">Equus caballus</name>
    <name type="common">Horse</name>
    <dbReference type="NCBI Taxonomy" id="9796"/>
    <lineage>
        <taxon>Eukaryota</taxon>
        <taxon>Metazoa</taxon>
        <taxon>Chordata</taxon>
        <taxon>Craniata</taxon>
        <taxon>Vertebrata</taxon>
        <taxon>Euteleostomi</taxon>
        <taxon>Mammalia</taxon>
        <taxon>Eutheria</taxon>
        <taxon>Laurasiatheria</taxon>
        <taxon>Perissodactyla</taxon>
        <taxon>Equidae</taxon>
        <taxon>Equus</taxon>
    </lineage>
</organism>
<dbReference type="PANTHER" id="PTHR10504">
    <property type="entry name" value="BACTERICIDAL PERMEABILITY-INCREASING BPI PROTEIN-RELATED"/>
    <property type="match status" value="1"/>
</dbReference>
<dbReference type="Pfam" id="PF02886">
    <property type="entry name" value="LBP_BPI_CETP_C"/>
    <property type="match status" value="2"/>
</dbReference>
<evidence type="ECO:0000256" key="1">
    <source>
        <dbReference type="ARBA" id="ARBA00007292"/>
    </source>
</evidence>
<comment type="similarity">
    <text evidence="1">Belongs to the BPI/LBP/Plunc superfamily. BPI/LBP family.</text>
</comment>
<dbReference type="PANTHER" id="PTHR10504:SF76">
    <property type="entry name" value="BACTERICIDAL PERMEABILITY-INCREASING PROTEIN"/>
    <property type="match status" value="1"/>
</dbReference>
<comment type="domain">
    <text evidence="3">The N- and C-terminal barrels adopt an identical fold despite having only 13% of conserved residues.</text>
</comment>
<dbReference type="GO" id="GO:0005615">
    <property type="term" value="C:extracellular space"/>
    <property type="evidence" value="ECO:0000318"/>
    <property type="project" value="GO_Central"/>
</dbReference>
<evidence type="ECO:0000259" key="6">
    <source>
        <dbReference type="SMART" id="SM00329"/>
    </source>
</evidence>
<dbReference type="Proteomes" id="UP000002281">
    <property type="component" value="Chromosome 22"/>
</dbReference>
<accession>A0A9L0TCC5</accession>
<reference evidence="7 8" key="1">
    <citation type="journal article" date="2009" name="Science">
        <title>Genome sequence, comparative analysis, and population genetics of the domestic horse.</title>
        <authorList>
            <consortium name="Broad Institute Genome Sequencing Platform"/>
            <consortium name="Broad Institute Whole Genome Assembly Team"/>
            <person name="Wade C.M."/>
            <person name="Giulotto E."/>
            <person name="Sigurdsson S."/>
            <person name="Zoli M."/>
            <person name="Gnerre S."/>
            <person name="Imsland F."/>
            <person name="Lear T.L."/>
            <person name="Adelson D.L."/>
            <person name="Bailey E."/>
            <person name="Bellone R.R."/>
            <person name="Bloecker H."/>
            <person name="Distl O."/>
            <person name="Edgar R.C."/>
            <person name="Garber M."/>
            <person name="Leeb T."/>
            <person name="Mauceli E."/>
            <person name="MacLeod J.N."/>
            <person name="Penedo M.C.T."/>
            <person name="Raison J.M."/>
            <person name="Sharpe T."/>
            <person name="Vogel J."/>
            <person name="Andersson L."/>
            <person name="Antczak D.F."/>
            <person name="Biagi T."/>
            <person name="Binns M.M."/>
            <person name="Chowdhary B.P."/>
            <person name="Coleman S.J."/>
            <person name="Della Valle G."/>
            <person name="Fryc S."/>
            <person name="Guerin G."/>
            <person name="Hasegawa T."/>
            <person name="Hill E.W."/>
            <person name="Jurka J."/>
            <person name="Kiialainen A."/>
            <person name="Lindgren G."/>
            <person name="Liu J."/>
            <person name="Magnani E."/>
            <person name="Mickelson J.R."/>
            <person name="Murray J."/>
            <person name="Nergadze S.G."/>
            <person name="Onofrio R."/>
            <person name="Pedroni S."/>
            <person name="Piras M.F."/>
            <person name="Raudsepp T."/>
            <person name="Rocchi M."/>
            <person name="Roeed K.H."/>
            <person name="Ryder O.A."/>
            <person name="Searle S."/>
            <person name="Skow L."/>
            <person name="Swinburne J.E."/>
            <person name="Syvaenen A.C."/>
            <person name="Tozaki T."/>
            <person name="Valberg S.J."/>
            <person name="Vaudin M."/>
            <person name="White J.R."/>
            <person name="Zody M.C."/>
            <person name="Lander E.S."/>
            <person name="Lindblad-Toh K."/>
        </authorList>
    </citation>
    <scope>NUCLEOTIDE SEQUENCE [LARGE SCALE GENOMIC DNA]</scope>
    <source>
        <strain evidence="7 8">Thoroughbred</strain>
    </source>
</reference>
<dbReference type="AlphaFoldDB" id="A0A9L0TCC5"/>
<comment type="domain">
    <text evidence="3">The N-terminal region may be exposed to the interior of the granule, whereas the C-terminal portion may be embedded in the membrane. During phagocytosis and degranulation, proteases may be released and activated and cleave BPI at the junction of the N- and C-terminal portions of the molecule, providing controlled release of the N-terminal antibacterial fragment when bacteria are ingested.</text>
</comment>
<keyword evidence="3" id="KW-0964">Secreted</keyword>
<comment type="function">
    <text evidence="3">The cytotoxic action of BPI is limited to many species of Gram-negative bacteria; this specificity may be explained by a strong affinity of the very basic N-terminal half for the negatively charged lipopolysaccharides that are unique to the Gram-negative bacterial outer envelope.</text>
</comment>
<keyword evidence="3" id="KW-0929">Antimicrobial</keyword>
<dbReference type="Gene3D" id="3.15.20.10">
    <property type="entry name" value="Bactericidal permeability-increasing protein, domain 2"/>
    <property type="match status" value="1"/>
</dbReference>
<dbReference type="Pfam" id="PF01273">
    <property type="entry name" value="LBP_BPI_CETP"/>
    <property type="match status" value="1"/>
</dbReference>
<dbReference type="InterPro" id="IPR017943">
    <property type="entry name" value="Bactericidal_perm-incr_a/b_dom"/>
</dbReference>
<feature type="domain" description="Lipid-binding serum glycoprotein C-terminal" evidence="6">
    <location>
        <begin position="228"/>
        <end position="486"/>
    </location>
</feature>
<keyword evidence="3" id="KW-0325">Glycoprotein</keyword>
<keyword evidence="3" id="KW-0399">Innate immunity</keyword>
<dbReference type="SMART" id="SM00328">
    <property type="entry name" value="BPI1"/>
    <property type="match status" value="1"/>
</dbReference>
<dbReference type="GeneTree" id="ENSGT01150000286994"/>
<dbReference type="Gene3D" id="3.15.10.10">
    <property type="entry name" value="Bactericidal permeability-increasing protein, domain 1"/>
    <property type="match status" value="2"/>
</dbReference>
<dbReference type="GO" id="GO:0001530">
    <property type="term" value="F:lipopolysaccharide binding"/>
    <property type="evidence" value="ECO:0000318"/>
    <property type="project" value="GO_Central"/>
</dbReference>
<dbReference type="GO" id="GO:0006953">
    <property type="term" value="P:acute-phase response"/>
    <property type="evidence" value="ECO:0000318"/>
    <property type="project" value="GO_Central"/>
</dbReference>
<evidence type="ECO:0000256" key="4">
    <source>
        <dbReference type="SAM" id="SignalP"/>
    </source>
</evidence>
<proteinExistence type="inferred from homology"/>
<dbReference type="InterPro" id="IPR032942">
    <property type="entry name" value="BPI/LBP/Plunc"/>
</dbReference>
<reference evidence="7" key="2">
    <citation type="submission" date="2025-08" db="UniProtKB">
        <authorList>
            <consortium name="Ensembl"/>
        </authorList>
    </citation>
    <scope>IDENTIFICATION</scope>
    <source>
        <strain evidence="7">Thoroughbred</strain>
    </source>
</reference>
<evidence type="ECO:0000256" key="3">
    <source>
        <dbReference type="RuleBase" id="RU369039"/>
    </source>
</evidence>
<feature type="chain" id="PRO_5040376256" description="Bactericidal permeability-increasing protein" evidence="4">
    <location>
        <begin position="25"/>
        <end position="511"/>
    </location>
</feature>
<dbReference type="GO" id="GO:0050829">
    <property type="term" value="P:defense response to Gram-negative bacterium"/>
    <property type="evidence" value="ECO:0000318"/>
    <property type="project" value="GO_Central"/>
</dbReference>
<dbReference type="SUPFAM" id="SSF55394">
    <property type="entry name" value="Bactericidal permeability-increasing protein, BPI"/>
    <property type="match status" value="3"/>
</dbReference>
<dbReference type="SMART" id="SM00329">
    <property type="entry name" value="BPI2"/>
    <property type="match status" value="1"/>
</dbReference>
<comment type="subcellular location">
    <subcellularLocation>
        <location evidence="3">Secreted</location>
    </subcellularLocation>
</comment>
<dbReference type="GO" id="GO:0045087">
    <property type="term" value="P:innate immune response"/>
    <property type="evidence" value="ECO:0000318"/>
    <property type="project" value="GO_Central"/>
</dbReference>
<keyword evidence="2 3" id="KW-1015">Disulfide bond</keyword>
<dbReference type="InterPro" id="IPR017942">
    <property type="entry name" value="Lipid-bd_serum_glycop_N"/>
</dbReference>
<keyword evidence="8" id="KW-1185">Reference proteome</keyword>
<keyword evidence="3 4" id="KW-0732">Signal</keyword>
<dbReference type="Ensembl" id="ENSECAT00000109388.1">
    <property type="protein sequence ID" value="ENSECAP00000084237.1"/>
    <property type="gene ID" value="ENSECAG00000052976.1"/>
</dbReference>
<feature type="signal peptide" evidence="4">
    <location>
        <begin position="1"/>
        <end position="24"/>
    </location>
</feature>
<keyword evidence="3" id="KW-0391">Immunity</keyword>
<name>A0A9L0TCC5_HORSE</name>
<evidence type="ECO:0000256" key="2">
    <source>
        <dbReference type="ARBA" id="ARBA00023157"/>
    </source>
</evidence>
<protein>
    <recommendedName>
        <fullName evidence="3">Bactericidal permeability-increasing protein</fullName>
        <shortName evidence="3">BPI</shortName>
    </recommendedName>
</protein>
<dbReference type="GO" id="GO:0002281">
    <property type="term" value="P:macrophage activation involved in immune response"/>
    <property type="evidence" value="ECO:0000318"/>
    <property type="project" value="GO_Central"/>
</dbReference>
<sequence>MMARLYGVVVVLLLLAEVAMFGEGASNPGLVARITRKGLKYVHEHVAAALQKELSAIEVPDFLGSFQVGWFGRVSYESNGILNGTFGLSVDGISISVSLNLGKDPSGRPTASVAHCDSSIDGIDINISGPLSRIQNFFHGIMEIYFKNILEQKICEMVRMSTTSRLEPYLRTLPVTSMIDQVAGIDYSLVGAPQVTSQCLDTPFKGEFFGRSWHSPVPFDAPPIRLPQEHDRMIYFAVSDFVFNTASRVYHQAGHMKFIIQNEHLKSLTKLANNESAKKWRKQYSNSSCQTSKSTSLTATVSCFASSFLLLLLQIPLDSSIALNTNSFRALIPQLAKLYPNMQLEFETSPESAPFLMFTPGNVTLLPVIDIQTFALPPNSSDRKPLFQLRVRTSISATIGVTSSRIIASLTSVSRLTLELKHSNVGFVNVQSMETILNYYAFHILYPSLNGKKSCCCWPRATLEFSPFHSIDGSLIRKVGPLSLLAGVLATHDPGPHGVHALLGRQTCNRQ</sequence>
<reference evidence="7" key="3">
    <citation type="submission" date="2025-09" db="UniProtKB">
        <authorList>
            <consortium name="Ensembl"/>
        </authorList>
    </citation>
    <scope>IDENTIFICATION</scope>
    <source>
        <strain evidence="7">Thoroughbred</strain>
    </source>
</reference>
<keyword evidence="3" id="KW-0044">Antibiotic</keyword>
<evidence type="ECO:0000313" key="7">
    <source>
        <dbReference type="Ensembl" id="ENSECAP00000084237.1"/>
    </source>
</evidence>
<comment type="subunit">
    <text evidence="3">Monomer. Homodimer; disulfide-linked.</text>
</comment>
<feature type="domain" description="Lipid-binding serum glycoprotein N-terminal" evidence="5">
    <location>
        <begin position="33"/>
        <end position="213"/>
    </location>
</feature>
<dbReference type="InterPro" id="IPR001124">
    <property type="entry name" value="Lipid-bd_serum_glycop_C"/>
</dbReference>
<evidence type="ECO:0000313" key="8">
    <source>
        <dbReference type="Proteomes" id="UP000002281"/>
    </source>
</evidence>
<dbReference type="GO" id="GO:0043032">
    <property type="term" value="P:positive regulation of macrophage activation"/>
    <property type="evidence" value="ECO:0000318"/>
    <property type="project" value="GO_Central"/>
</dbReference>